<keyword evidence="1" id="KW-0472">Membrane</keyword>
<dbReference type="Proteomes" id="UP001597286">
    <property type="component" value="Unassembled WGS sequence"/>
</dbReference>
<feature type="transmembrane region" description="Helical" evidence="1">
    <location>
        <begin position="75"/>
        <end position="93"/>
    </location>
</feature>
<feature type="transmembrane region" description="Helical" evidence="1">
    <location>
        <begin position="131"/>
        <end position="149"/>
    </location>
</feature>
<feature type="transmembrane region" description="Helical" evidence="1">
    <location>
        <begin position="155"/>
        <end position="176"/>
    </location>
</feature>
<keyword evidence="1" id="KW-0812">Transmembrane</keyword>
<reference evidence="3" key="1">
    <citation type="journal article" date="2019" name="Int. J. Syst. Evol. Microbiol.">
        <title>The Global Catalogue of Microorganisms (GCM) 10K type strain sequencing project: providing services to taxonomists for standard genome sequencing and annotation.</title>
        <authorList>
            <consortium name="The Broad Institute Genomics Platform"/>
            <consortium name="The Broad Institute Genome Sequencing Center for Infectious Disease"/>
            <person name="Wu L."/>
            <person name="Ma J."/>
        </authorList>
    </citation>
    <scope>NUCLEOTIDE SEQUENCE [LARGE SCALE GENOMIC DNA]</scope>
    <source>
        <strain evidence="3">DT72</strain>
    </source>
</reference>
<feature type="transmembrane region" description="Helical" evidence="1">
    <location>
        <begin position="12"/>
        <end position="30"/>
    </location>
</feature>
<keyword evidence="1" id="KW-1133">Transmembrane helix</keyword>
<feature type="transmembrane region" description="Helical" evidence="1">
    <location>
        <begin position="42"/>
        <end position="63"/>
    </location>
</feature>
<protein>
    <submittedName>
        <fullName evidence="2">GAP family protein</fullName>
    </submittedName>
</protein>
<keyword evidence="3" id="KW-1185">Reference proteome</keyword>
<evidence type="ECO:0000256" key="1">
    <source>
        <dbReference type="SAM" id="Phobius"/>
    </source>
</evidence>
<dbReference type="EMBL" id="JBHUFB010000001">
    <property type="protein sequence ID" value="MFD1810649.1"/>
    <property type="molecule type" value="Genomic_DNA"/>
</dbReference>
<sequence length="218" mass="21739">MGAVIGDVLPLAVGVAISPIPIVAAILMLLSANAGGASVGFGIGWVVGIVAATGVFILLSGVVGASDDDSTSSVSWVKVALGVLLVVLAVKQWRDRGDTSVPKWMQAIDQLTLAKAAGLGVVLAAVNPKNLLLCAAAGVTIGAGAIGAAEDVVALVVFTVLAASTVLIPVIGYALAADRLREPLASAKTWLQEQNHAVMAIVLVVMGAVMIGKGLGGF</sequence>
<dbReference type="RefSeq" id="WP_378483209.1">
    <property type="nucleotide sequence ID" value="NZ_JBHUFB010000001.1"/>
</dbReference>
<proteinExistence type="predicted"/>
<feature type="transmembrane region" description="Helical" evidence="1">
    <location>
        <begin position="197"/>
        <end position="216"/>
    </location>
</feature>
<dbReference type="InterPro" id="IPR021315">
    <property type="entry name" value="Gap/Sap"/>
</dbReference>
<organism evidence="2 3">
    <name type="scientific">Rhodococcus gannanensis</name>
    <dbReference type="NCBI Taxonomy" id="1960308"/>
    <lineage>
        <taxon>Bacteria</taxon>
        <taxon>Bacillati</taxon>
        <taxon>Actinomycetota</taxon>
        <taxon>Actinomycetes</taxon>
        <taxon>Mycobacteriales</taxon>
        <taxon>Nocardiaceae</taxon>
        <taxon>Rhodococcus</taxon>
    </lineage>
</organism>
<comment type="caution">
    <text evidence="2">The sequence shown here is derived from an EMBL/GenBank/DDBJ whole genome shotgun (WGS) entry which is preliminary data.</text>
</comment>
<accession>A0ABW4NYV9</accession>
<evidence type="ECO:0000313" key="2">
    <source>
        <dbReference type="EMBL" id="MFD1810649.1"/>
    </source>
</evidence>
<gene>
    <name evidence="2" type="ORF">ACFSJG_00345</name>
</gene>
<dbReference type="Pfam" id="PF11139">
    <property type="entry name" value="SfLAP"/>
    <property type="match status" value="1"/>
</dbReference>
<evidence type="ECO:0000313" key="3">
    <source>
        <dbReference type="Proteomes" id="UP001597286"/>
    </source>
</evidence>
<name>A0ABW4NYV9_9NOCA</name>